<sequence length="208" mass="21277">MSACAPLDPRRAGSCVVGIDLSLTGTGIAAIDTATGELSTAIHSSPAPAENTLLCHVSRHRELVDGLVSTAVSVDPALVVIEGLSFSVSGKDSSLTRRGFVWWSLVEGLSDAGVPILEASPAQIKQIATGKGNAKKSQVVAAYALAWPDAARDSRVEDRADAAFAAALGAAYLGGVPLPFTLTVARKRALAKLPEPSLPPRLGDATAA</sequence>
<dbReference type="GO" id="GO:0004520">
    <property type="term" value="F:DNA endonuclease activity"/>
    <property type="evidence" value="ECO:0007669"/>
    <property type="project" value="InterPro"/>
</dbReference>
<dbReference type="Gene3D" id="3.30.420.10">
    <property type="entry name" value="Ribonuclease H-like superfamily/Ribonuclease H"/>
    <property type="match status" value="1"/>
</dbReference>
<dbReference type="Pfam" id="PF02075">
    <property type="entry name" value="RuvC"/>
    <property type="match status" value="1"/>
</dbReference>
<comment type="similarity">
    <text evidence="1">Belongs to the RuvC family.</text>
</comment>
<dbReference type="RefSeq" id="WP_085302664.1">
    <property type="nucleotide sequence ID" value="NZ_AP022594.1"/>
</dbReference>
<evidence type="ECO:0000256" key="6">
    <source>
        <dbReference type="ARBA" id="ARBA00023204"/>
    </source>
</evidence>
<evidence type="ECO:0000313" key="8">
    <source>
        <dbReference type="Proteomes" id="UP000193577"/>
    </source>
</evidence>
<gene>
    <name evidence="7" type="ORF">B8W67_05435</name>
</gene>
<protein>
    <submittedName>
        <fullName evidence="7">Uncharacterized protein</fullName>
    </submittedName>
</protein>
<name>A0AA91SSE9_9MYCO</name>
<dbReference type="PRINTS" id="PR00696">
    <property type="entry name" value="RSOLVASERUVC"/>
</dbReference>
<dbReference type="GO" id="GO:0006310">
    <property type="term" value="P:DNA recombination"/>
    <property type="evidence" value="ECO:0007669"/>
    <property type="project" value="UniProtKB-KW"/>
</dbReference>
<evidence type="ECO:0000256" key="3">
    <source>
        <dbReference type="ARBA" id="ARBA00022842"/>
    </source>
</evidence>
<dbReference type="Proteomes" id="UP000193577">
    <property type="component" value="Unassembled WGS sequence"/>
</dbReference>
<evidence type="ECO:0000256" key="2">
    <source>
        <dbReference type="ARBA" id="ARBA00022763"/>
    </source>
</evidence>
<keyword evidence="2" id="KW-0227">DNA damage</keyword>
<dbReference type="SUPFAM" id="SSF53098">
    <property type="entry name" value="Ribonuclease H-like"/>
    <property type="match status" value="1"/>
</dbReference>
<evidence type="ECO:0000256" key="5">
    <source>
        <dbReference type="ARBA" id="ARBA00023172"/>
    </source>
</evidence>
<evidence type="ECO:0000256" key="4">
    <source>
        <dbReference type="ARBA" id="ARBA00023125"/>
    </source>
</evidence>
<dbReference type="AlphaFoldDB" id="A0AA91SSE9"/>
<comment type="caution">
    <text evidence="7">The sequence shown here is derived from an EMBL/GenBank/DDBJ whole genome shotgun (WGS) entry which is preliminary data.</text>
</comment>
<evidence type="ECO:0000313" key="7">
    <source>
        <dbReference type="EMBL" id="OSC34691.1"/>
    </source>
</evidence>
<keyword evidence="3" id="KW-0460">Magnesium</keyword>
<organism evidence="7 8">
    <name type="scientific">Mycolicibacillus koreensis</name>
    <dbReference type="NCBI Taxonomy" id="1069220"/>
    <lineage>
        <taxon>Bacteria</taxon>
        <taxon>Bacillati</taxon>
        <taxon>Actinomycetota</taxon>
        <taxon>Actinomycetes</taxon>
        <taxon>Mycobacteriales</taxon>
        <taxon>Mycobacteriaceae</taxon>
        <taxon>Mycolicibacillus</taxon>
    </lineage>
</organism>
<dbReference type="GO" id="GO:0003677">
    <property type="term" value="F:DNA binding"/>
    <property type="evidence" value="ECO:0007669"/>
    <property type="project" value="UniProtKB-KW"/>
</dbReference>
<dbReference type="InterPro" id="IPR002176">
    <property type="entry name" value="X-over_junc_endoDNase_RuvC"/>
</dbReference>
<proteinExistence type="inferred from homology"/>
<keyword evidence="4" id="KW-0238">DNA-binding</keyword>
<keyword evidence="5" id="KW-0233">DNA recombination</keyword>
<dbReference type="InterPro" id="IPR012337">
    <property type="entry name" value="RNaseH-like_sf"/>
</dbReference>
<keyword evidence="8" id="KW-1185">Reference proteome</keyword>
<keyword evidence="6" id="KW-0234">DNA repair</keyword>
<dbReference type="GO" id="GO:0006281">
    <property type="term" value="P:DNA repair"/>
    <property type="evidence" value="ECO:0007669"/>
    <property type="project" value="UniProtKB-KW"/>
</dbReference>
<dbReference type="InterPro" id="IPR036397">
    <property type="entry name" value="RNaseH_sf"/>
</dbReference>
<accession>A0AA91SSE9</accession>
<evidence type="ECO:0000256" key="1">
    <source>
        <dbReference type="ARBA" id="ARBA00009518"/>
    </source>
</evidence>
<reference evidence="7 8" key="1">
    <citation type="submission" date="2017-04" db="EMBL/GenBank/DDBJ databases">
        <title>The new phylogeny of genus Mycobacterium.</title>
        <authorList>
            <person name="Tortoli E."/>
            <person name="Trovato A."/>
            <person name="Cirillo D.M."/>
        </authorList>
    </citation>
    <scope>NUCLEOTIDE SEQUENCE [LARGE SCALE GENOMIC DNA]</scope>
    <source>
        <strain evidence="7 8">KCTC 19819</strain>
    </source>
</reference>
<dbReference type="EMBL" id="NCXO01000008">
    <property type="protein sequence ID" value="OSC34691.1"/>
    <property type="molecule type" value="Genomic_DNA"/>
</dbReference>